<feature type="transmembrane region" description="Helical" evidence="1">
    <location>
        <begin position="113"/>
        <end position="144"/>
    </location>
</feature>
<proteinExistence type="predicted"/>
<feature type="transmembrane region" description="Helical" evidence="1">
    <location>
        <begin position="71"/>
        <end position="92"/>
    </location>
</feature>
<gene>
    <name evidence="2" type="ORF">HP550_12315</name>
</gene>
<evidence type="ECO:0000256" key="1">
    <source>
        <dbReference type="SAM" id="Phobius"/>
    </source>
</evidence>
<feature type="transmembrane region" description="Helical" evidence="1">
    <location>
        <begin position="217"/>
        <end position="237"/>
    </location>
</feature>
<feature type="transmembrane region" description="Helical" evidence="1">
    <location>
        <begin position="257"/>
        <end position="281"/>
    </location>
</feature>
<dbReference type="Proteomes" id="UP000565724">
    <property type="component" value="Unassembled WGS sequence"/>
</dbReference>
<keyword evidence="1" id="KW-1133">Transmembrane helix</keyword>
<dbReference type="EMBL" id="JABMCI010000066">
    <property type="protein sequence ID" value="NUU18032.1"/>
    <property type="molecule type" value="Genomic_DNA"/>
</dbReference>
<reference evidence="2 3" key="1">
    <citation type="submission" date="2020-05" db="EMBL/GenBank/DDBJ databases">
        <title>Genome Sequencing of Type Strains.</title>
        <authorList>
            <person name="Lemaire J.F."/>
            <person name="Inderbitzin P."/>
            <person name="Gregorio O.A."/>
            <person name="Collins S.B."/>
            <person name="Wespe N."/>
            <person name="Knight-Connoni V."/>
        </authorList>
    </citation>
    <scope>NUCLEOTIDE SEQUENCE [LARGE SCALE GENOMIC DNA]</scope>
    <source>
        <strain evidence="2 3">ATCC 25174</strain>
    </source>
</reference>
<feature type="transmembrane region" description="Helical" evidence="1">
    <location>
        <begin position="168"/>
        <end position="192"/>
    </location>
</feature>
<evidence type="ECO:0000313" key="3">
    <source>
        <dbReference type="Proteomes" id="UP000565724"/>
    </source>
</evidence>
<sequence length="307" mass="31126">MAGLYVIAALLLLGVAVGVALRPIRPPGPVSTSEAWLTAARHARRVATVAWTVLLGTQLLVMVGASTMVRGFGFGLVPAASGIAFLAVLAAGELTWPRPTGAVRRAPLARRGLHALAPAGLVRLVAVWTTALGALLVLCGAAAADDGRSLTWQLSASATSGAGPFPGWYYGVPLGLGAIAVLAGGVGVLVLIARRPAVSDAAPGDDTALRRLSARRLLGGVQLVLAWTLAGCLFYAADALRRTQEGSFDGVDLGSPALVTVAVIGMCAAPAVVIVSAVVAWRSAGAPRRHAGSVDQHSDAHSQPQTA</sequence>
<organism evidence="2 3">
    <name type="scientific">Cellulomonas humilata</name>
    <dbReference type="NCBI Taxonomy" id="144055"/>
    <lineage>
        <taxon>Bacteria</taxon>
        <taxon>Bacillati</taxon>
        <taxon>Actinomycetota</taxon>
        <taxon>Actinomycetes</taxon>
        <taxon>Micrococcales</taxon>
        <taxon>Cellulomonadaceae</taxon>
        <taxon>Cellulomonas</taxon>
    </lineage>
</organism>
<keyword evidence="1" id="KW-0812">Transmembrane</keyword>
<dbReference type="AlphaFoldDB" id="A0A7Y6A3J7"/>
<evidence type="ECO:0000313" key="2">
    <source>
        <dbReference type="EMBL" id="NUU18032.1"/>
    </source>
</evidence>
<keyword evidence="1" id="KW-0472">Membrane</keyword>
<comment type="caution">
    <text evidence="2">The sequence shown here is derived from an EMBL/GenBank/DDBJ whole genome shotgun (WGS) entry which is preliminary data.</text>
</comment>
<keyword evidence="3" id="KW-1185">Reference proteome</keyword>
<protein>
    <submittedName>
        <fullName evidence="2">Uncharacterized protein</fullName>
    </submittedName>
</protein>
<feature type="transmembrane region" description="Helical" evidence="1">
    <location>
        <begin position="45"/>
        <end position="65"/>
    </location>
</feature>
<feature type="transmembrane region" description="Helical" evidence="1">
    <location>
        <begin position="6"/>
        <end position="24"/>
    </location>
</feature>
<name>A0A7Y6A3J7_9CELL</name>
<accession>A0A7Y6A3J7</accession>
<dbReference type="RefSeq" id="WP_175347983.1">
    <property type="nucleotide sequence ID" value="NZ_JABMCI010000066.1"/>
</dbReference>